<dbReference type="GO" id="GO:0005737">
    <property type="term" value="C:cytoplasm"/>
    <property type="evidence" value="ECO:0007669"/>
    <property type="project" value="TreeGrafter"/>
</dbReference>
<dbReference type="PANTHER" id="PTHR13847:SF287">
    <property type="entry name" value="FAD-DEPENDENT OXIDOREDUCTASE DOMAIN-CONTAINING PROTEIN 1"/>
    <property type="match status" value="1"/>
</dbReference>
<feature type="domain" description="FAD dependent oxidoreductase" evidence="2">
    <location>
        <begin position="5"/>
        <end position="375"/>
    </location>
</feature>
<dbReference type="SUPFAM" id="SSF54373">
    <property type="entry name" value="FAD-linked reductases, C-terminal domain"/>
    <property type="match status" value="1"/>
</dbReference>
<name>W4LWP3_ENTF1</name>
<comment type="caution">
    <text evidence="3">The sequence shown here is derived from an EMBL/GenBank/DDBJ whole genome shotgun (WGS) entry which is preliminary data.</text>
</comment>
<keyword evidence="4" id="KW-1185">Reference proteome</keyword>
<evidence type="ECO:0000313" key="3">
    <source>
        <dbReference type="EMBL" id="ETX02335.1"/>
    </source>
</evidence>
<sequence length="402" mass="43413">MQEVDCLIIGGGIAGVSTAYHLAGYGDRVTLLERGDIASEASGVNAGQIGALGWGHMPNLQSYLTMGSMEIFKALQFDHGYDIAFRQSGALQVIQTEAQDTFTRNQVLALRADGYQVELLSMREARSIEPEINPALLGVMYVPLRGQADPKVATQAFAQAAERHGATIRTGHAVTDIQAEADGTYRVETPHDRFVAGKLVLAAGAWCAPIGAMLGLHIPIVPIRGQMWDTEPLPPRTFQTFSSAESTLHWATGADGDVEGPPELTHRQGQRVTRHLYGRQTQEGEIRFGGDREMLGYNQTPDAAGIEINYGHAKELLPFLQTVPIRRTWAGTMPFSLDGAPIIGDIPLLPNLYIVSGLASSGFGRGPMAGKLLADYVHTGHRPHVLAESDPARCVTWISDQG</sequence>
<dbReference type="InterPro" id="IPR036188">
    <property type="entry name" value="FAD/NAD-bd_sf"/>
</dbReference>
<keyword evidence="1" id="KW-0560">Oxidoreductase</keyword>
<dbReference type="Pfam" id="PF01266">
    <property type="entry name" value="DAO"/>
    <property type="match status" value="1"/>
</dbReference>
<evidence type="ECO:0000256" key="1">
    <source>
        <dbReference type="ARBA" id="ARBA00023002"/>
    </source>
</evidence>
<protein>
    <recommendedName>
        <fullName evidence="2">FAD dependent oxidoreductase domain-containing protein</fullName>
    </recommendedName>
</protein>
<dbReference type="EMBL" id="AZHW01000154">
    <property type="protein sequence ID" value="ETX02335.1"/>
    <property type="molecule type" value="Genomic_DNA"/>
</dbReference>
<organism evidence="3 4">
    <name type="scientific">Entotheonella factor</name>
    <dbReference type="NCBI Taxonomy" id="1429438"/>
    <lineage>
        <taxon>Bacteria</taxon>
        <taxon>Pseudomonadati</taxon>
        <taxon>Nitrospinota/Tectimicrobiota group</taxon>
        <taxon>Candidatus Tectimicrobiota</taxon>
        <taxon>Candidatus Entotheonellia</taxon>
        <taxon>Candidatus Entotheonellales</taxon>
        <taxon>Candidatus Entotheonellaceae</taxon>
        <taxon>Candidatus Entotheonella</taxon>
    </lineage>
</organism>
<dbReference type="HOGENOM" id="CLU_007884_4_5_7"/>
<evidence type="ECO:0000313" key="4">
    <source>
        <dbReference type="Proteomes" id="UP000019141"/>
    </source>
</evidence>
<dbReference type="PATRIC" id="fig|1429438.4.peg.940"/>
<proteinExistence type="predicted"/>
<dbReference type="Gene3D" id="3.30.9.10">
    <property type="entry name" value="D-Amino Acid Oxidase, subunit A, domain 2"/>
    <property type="match status" value="1"/>
</dbReference>
<dbReference type="Proteomes" id="UP000019141">
    <property type="component" value="Unassembled WGS sequence"/>
</dbReference>
<dbReference type="AlphaFoldDB" id="W4LWP3"/>
<dbReference type="GO" id="GO:0016491">
    <property type="term" value="F:oxidoreductase activity"/>
    <property type="evidence" value="ECO:0007669"/>
    <property type="project" value="UniProtKB-KW"/>
</dbReference>
<dbReference type="SUPFAM" id="SSF51905">
    <property type="entry name" value="FAD/NAD(P)-binding domain"/>
    <property type="match status" value="1"/>
</dbReference>
<dbReference type="Gene3D" id="3.50.50.60">
    <property type="entry name" value="FAD/NAD(P)-binding domain"/>
    <property type="match status" value="1"/>
</dbReference>
<reference evidence="3 4" key="1">
    <citation type="journal article" date="2014" name="Nature">
        <title>An environmental bacterial taxon with a large and distinct metabolic repertoire.</title>
        <authorList>
            <person name="Wilson M.C."/>
            <person name="Mori T."/>
            <person name="Ruckert C."/>
            <person name="Uria A.R."/>
            <person name="Helf M.J."/>
            <person name="Takada K."/>
            <person name="Gernert C."/>
            <person name="Steffens U.A."/>
            <person name="Heycke N."/>
            <person name="Schmitt S."/>
            <person name="Rinke C."/>
            <person name="Helfrich E.J."/>
            <person name="Brachmann A.O."/>
            <person name="Gurgui C."/>
            <person name="Wakimoto T."/>
            <person name="Kracht M."/>
            <person name="Crusemann M."/>
            <person name="Hentschel U."/>
            <person name="Abe I."/>
            <person name="Matsunaga S."/>
            <person name="Kalinowski J."/>
            <person name="Takeyama H."/>
            <person name="Piel J."/>
        </authorList>
    </citation>
    <scope>NUCLEOTIDE SEQUENCE [LARGE SCALE GENOMIC DNA]</scope>
    <source>
        <strain evidence="4">TSY1</strain>
    </source>
</reference>
<evidence type="ECO:0000259" key="2">
    <source>
        <dbReference type="Pfam" id="PF01266"/>
    </source>
</evidence>
<gene>
    <name evidence="3" type="ORF">ETSY1_03945</name>
</gene>
<accession>W4LWP3</accession>
<dbReference type="InterPro" id="IPR006076">
    <property type="entry name" value="FAD-dep_OxRdtase"/>
</dbReference>
<dbReference type="PANTHER" id="PTHR13847">
    <property type="entry name" value="SARCOSINE DEHYDROGENASE-RELATED"/>
    <property type="match status" value="1"/>
</dbReference>